<dbReference type="FunFam" id="2.40.50.140:FF:000009">
    <property type="entry name" value="Elongation factor P"/>
    <property type="match status" value="1"/>
</dbReference>
<comment type="function">
    <text evidence="7">Involved in peptide bond synthesis. Stimulates efficient translation and peptide-bond synthesis on native or reconstituted 70S ribosomes in vitro. Probably functions indirectly by altering the affinity of the ribosome for aminoacyl-tRNA, thus increasing their reactivity as acceptors for peptidyl transferase.</text>
</comment>
<dbReference type="Proteomes" id="UP000230119">
    <property type="component" value="Unassembled WGS sequence"/>
</dbReference>
<gene>
    <name evidence="7 12" type="primary">efp</name>
    <name evidence="12" type="ORF">COS52_01550</name>
</gene>
<dbReference type="InterPro" id="IPR014722">
    <property type="entry name" value="Rib_uL2_dom2"/>
</dbReference>
<proteinExistence type="inferred from homology"/>
<comment type="pathway">
    <text evidence="2 7">Protein biosynthesis; polypeptide chain elongation.</text>
</comment>
<comment type="subcellular location">
    <subcellularLocation>
        <location evidence="1 7">Cytoplasm</location>
    </subcellularLocation>
</comment>
<dbReference type="InterPro" id="IPR015365">
    <property type="entry name" value="Elong-fact-P_C"/>
</dbReference>
<evidence type="ECO:0000256" key="2">
    <source>
        <dbReference type="ARBA" id="ARBA00004815"/>
    </source>
</evidence>
<name>A0A2M7BT57_9BACT</name>
<evidence type="ECO:0000259" key="10">
    <source>
        <dbReference type="SMART" id="SM00841"/>
    </source>
</evidence>
<dbReference type="Gene3D" id="2.40.50.140">
    <property type="entry name" value="Nucleic acid-binding proteins"/>
    <property type="match status" value="2"/>
</dbReference>
<evidence type="ECO:0000256" key="4">
    <source>
        <dbReference type="ARBA" id="ARBA00022490"/>
    </source>
</evidence>
<dbReference type="FunFam" id="2.40.50.140:FF:000004">
    <property type="entry name" value="Elongation factor P"/>
    <property type="match status" value="1"/>
</dbReference>
<dbReference type="SMART" id="SM00841">
    <property type="entry name" value="Elong-fact-P_C"/>
    <property type="match status" value="1"/>
</dbReference>
<evidence type="ECO:0000256" key="3">
    <source>
        <dbReference type="ARBA" id="ARBA00009479"/>
    </source>
</evidence>
<evidence type="ECO:0000256" key="1">
    <source>
        <dbReference type="ARBA" id="ARBA00004496"/>
    </source>
</evidence>
<dbReference type="InterPro" id="IPR013852">
    <property type="entry name" value="Transl_elong_P/YeiP_CS"/>
</dbReference>
<dbReference type="InterPro" id="IPR011768">
    <property type="entry name" value="Transl_elongation_fac_P"/>
</dbReference>
<evidence type="ECO:0000256" key="7">
    <source>
        <dbReference type="HAMAP-Rule" id="MF_00141"/>
    </source>
</evidence>
<dbReference type="UniPathway" id="UPA00345"/>
<dbReference type="InterPro" id="IPR012340">
    <property type="entry name" value="NA-bd_OB-fold"/>
</dbReference>
<organism evidence="12 13">
    <name type="scientific">Candidatus Roizmanbacteria bacterium CG03_land_8_20_14_0_80_39_12</name>
    <dbReference type="NCBI Taxonomy" id="1974847"/>
    <lineage>
        <taxon>Bacteria</taxon>
        <taxon>Candidatus Roizmaniibacteriota</taxon>
    </lineage>
</organism>
<keyword evidence="4 7" id="KW-0963">Cytoplasm</keyword>
<evidence type="ECO:0000256" key="9">
    <source>
        <dbReference type="RuleBase" id="RU004389"/>
    </source>
</evidence>
<evidence type="ECO:0000256" key="5">
    <source>
        <dbReference type="ARBA" id="ARBA00022768"/>
    </source>
</evidence>
<keyword evidence="6 7" id="KW-0648">Protein biosynthesis</keyword>
<dbReference type="SMART" id="SM01185">
    <property type="entry name" value="EFP"/>
    <property type="match status" value="1"/>
</dbReference>
<sequence>MKTNAGALKKGEFILHQDTIWQVQRADFYSPGKGSALMKARIKNLLTHKNVDYAFKSNESVDVLDVSCIEMEYLYKDQENVFFMDQRSYNQYTLALSIVGDVARFMKEGNSYYVYMHDDKPLSMRPPTSVKFKIIETEDAIKGDTVSGAKKAAKVETGVTVMVPLFVKVGDMITVNPETGEYGERVKE</sequence>
<dbReference type="Gene3D" id="2.30.30.30">
    <property type="match status" value="1"/>
</dbReference>
<dbReference type="InterPro" id="IPR008991">
    <property type="entry name" value="Translation_prot_SH3-like_sf"/>
</dbReference>
<dbReference type="InterPro" id="IPR020599">
    <property type="entry name" value="Transl_elong_fac_P/YeiP"/>
</dbReference>
<dbReference type="NCBIfam" id="TIGR00038">
    <property type="entry name" value="efp"/>
    <property type="match status" value="1"/>
</dbReference>
<dbReference type="Pfam" id="PF01132">
    <property type="entry name" value="EFP"/>
    <property type="match status" value="1"/>
</dbReference>
<protein>
    <recommendedName>
        <fullName evidence="7 8">Elongation factor P</fullName>
        <shortName evidence="7">EF-P</shortName>
    </recommendedName>
</protein>
<dbReference type="AlphaFoldDB" id="A0A2M7BT57"/>
<accession>A0A2M7BT57</accession>
<dbReference type="PANTHER" id="PTHR30053:SF12">
    <property type="entry name" value="ELONGATION FACTOR P (EF-P) FAMILY PROTEIN"/>
    <property type="match status" value="1"/>
</dbReference>
<dbReference type="GO" id="GO:0003746">
    <property type="term" value="F:translation elongation factor activity"/>
    <property type="evidence" value="ECO:0007669"/>
    <property type="project" value="UniProtKB-UniRule"/>
</dbReference>
<dbReference type="PANTHER" id="PTHR30053">
    <property type="entry name" value="ELONGATION FACTOR P"/>
    <property type="match status" value="1"/>
</dbReference>
<evidence type="ECO:0000256" key="8">
    <source>
        <dbReference type="NCBIfam" id="TIGR00038"/>
    </source>
</evidence>
<dbReference type="CDD" id="cd05794">
    <property type="entry name" value="S1_EF-P_repeat_2"/>
    <property type="match status" value="1"/>
</dbReference>
<dbReference type="HAMAP" id="MF_00141">
    <property type="entry name" value="EF_P"/>
    <property type="match status" value="1"/>
</dbReference>
<dbReference type="Pfam" id="PF08207">
    <property type="entry name" value="EFP_N"/>
    <property type="match status" value="1"/>
</dbReference>
<dbReference type="CDD" id="cd04470">
    <property type="entry name" value="S1_EF-P_repeat_1"/>
    <property type="match status" value="1"/>
</dbReference>
<reference evidence="13" key="1">
    <citation type="submission" date="2017-09" db="EMBL/GenBank/DDBJ databases">
        <title>Depth-based differentiation of microbial function through sediment-hosted aquifers and enrichment of novel symbionts in the deep terrestrial subsurface.</title>
        <authorList>
            <person name="Probst A.J."/>
            <person name="Ladd B."/>
            <person name="Jarett J.K."/>
            <person name="Geller-Mcgrath D.E."/>
            <person name="Sieber C.M.K."/>
            <person name="Emerson J.B."/>
            <person name="Anantharaman K."/>
            <person name="Thomas B.C."/>
            <person name="Malmstrom R."/>
            <person name="Stieglmeier M."/>
            <person name="Klingl A."/>
            <person name="Woyke T."/>
            <person name="Ryan C.M."/>
            <person name="Banfield J.F."/>
        </authorList>
    </citation>
    <scope>NUCLEOTIDE SEQUENCE [LARGE SCALE GENOMIC DNA]</scope>
</reference>
<dbReference type="PROSITE" id="PS01275">
    <property type="entry name" value="EFP"/>
    <property type="match status" value="1"/>
</dbReference>
<dbReference type="SUPFAM" id="SSF50104">
    <property type="entry name" value="Translation proteins SH3-like domain"/>
    <property type="match status" value="1"/>
</dbReference>
<dbReference type="Pfam" id="PF09285">
    <property type="entry name" value="Elong-fact-P_C"/>
    <property type="match status" value="1"/>
</dbReference>
<keyword evidence="5 7" id="KW-0251">Elongation factor</keyword>
<comment type="similarity">
    <text evidence="3 7 9">Belongs to the elongation factor P family.</text>
</comment>
<dbReference type="GO" id="GO:0005829">
    <property type="term" value="C:cytosol"/>
    <property type="evidence" value="ECO:0007669"/>
    <property type="project" value="UniProtKB-ARBA"/>
</dbReference>
<dbReference type="GO" id="GO:0043043">
    <property type="term" value="P:peptide biosynthetic process"/>
    <property type="evidence" value="ECO:0007669"/>
    <property type="project" value="InterPro"/>
</dbReference>
<comment type="caution">
    <text evidence="12">The sequence shown here is derived from an EMBL/GenBank/DDBJ whole genome shotgun (WGS) entry which is preliminary data.</text>
</comment>
<feature type="domain" description="Elongation factor P C-terminal" evidence="10">
    <location>
        <begin position="130"/>
        <end position="185"/>
    </location>
</feature>
<dbReference type="PIRSF" id="PIRSF005901">
    <property type="entry name" value="EF-P"/>
    <property type="match status" value="1"/>
</dbReference>
<evidence type="ECO:0000259" key="11">
    <source>
        <dbReference type="SMART" id="SM01185"/>
    </source>
</evidence>
<dbReference type="InterPro" id="IPR001059">
    <property type="entry name" value="Transl_elong_P/YeiP_cen"/>
</dbReference>
<dbReference type="NCBIfam" id="NF001810">
    <property type="entry name" value="PRK00529.1"/>
    <property type="match status" value="1"/>
</dbReference>
<dbReference type="InterPro" id="IPR013185">
    <property type="entry name" value="Transl_elong_KOW-like"/>
</dbReference>
<evidence type="ECO:0000256" key="6">
    <source>
        <dbReference type="ARBA" id="ARBA00022917"/>
    </source>
</evidence>
<evidence type="ECO:0000313" key="13">
    <source>
        <dbReference type="Proteomes" id="UP000230119"/>
    </source>
</evidence>
<dbReference type="SUPFAM" id="SSF50249">
    <property type="entry name" value="Nucleic acid-binding proteins"/>
    <property type="match status" value="2"/>
</dbReference>
<feature type="domain" description="Translation elongation factor P/YeiP central" evidence="11">
    <location>
        <begin position="68"/>
        <end position="122"/>
    </location>
</feature>
<dbReference type="EMBL" id="PEVA01000061">
    <property type="protein sequence ID" value="PIV08665.1"/>
    <property type="molecule type" value="Genomic_DNA"/>
</dbReference>
<evidence type="ECO:0000313" key="12">
    <source>
        <dbReference type="EMBL" id="PIV08665.1"/>
    </source>
</evidence>